<name>A0ABS0PPT2_9BRAD</name>
<dbReference type="InterPro" id="IPR036709">
    <property type="entry name" value="Autotransporte_beta_dom_sf"/>
</dbReference>
<dbReference type="Pfam" id="PF03797">
    <property type="entry name" value="Autotransporter"/>
    <property type="match status" value="1"/>
</dbReference>
<dbReference type="SUPFAM" id="SSF103515">
    <property type="entry name" value="Autotransporter"/>
    <property type="match status" value="1"/>
</dbReference>
<dbReference type="Proteomes" id="UP000807370">
    <property type="component" value="Unassembled WGS sequence"/>
</dbReference>
<feature type="domain" description="Autotransporter" evidence="2">
    <location>
        <begin position="786"/>
        <end position="1071"/>
    </location>
</feature>
<dbReference type="InterPro" id="IPR011050">
    <property type="entry name" value="Pectin_lyase_fold/virulence"/>
</dbReference>
<dbReference type="Pfam" id="PF12951">
    <property type="entry name" value="PATR"/>
    <property type="match status" value="3"/>
</dbReference>
<dbReference type="NCBIfam" id="TIGR02601">
    <property type="entry name" value="autotrns_rpt"/>
    <property type="match status" value="2"/>
</dbReference>
<accession>A0ABS0PPT2</accession>
<dbReference type="SUPFAM" id="SSF51126">
    <property type="entry name" value="Pectin lyase-like"/>
    <property type="match status" value="1"/>
</dbReference>
<comment type="caution">
    <text evidence="3">The sequence shown here is derived from an EMBL/GenBank/DDBJ whole genome shotgun (WGS) entry which is preliminary data.</text>
</comment>
<evidence type="ECO:0000313" key="4">
    <source>
        <dbReference type="Proteomes" id="UP000807370"/>
    </source>
</evidence>
<reference evidence="3 4" key="1">
    <citation type="submission" date="2020-07" db="EMBL/GenBank/DDBJ databases">
        <title>Bradyrhizobium diversity isolated from nodules of indigenous legumes of Western Australia.</title>
        <authorList>
            <person name="Klepa M.S."/>
        </authorList>
    </citation>
    <scope>NUCLEOTIDE SEQUENCE [LARGE SCALE GENOMIC DNA]</scope>
    <source>
        <strain evidence="3 4">CNPSo 4010</strain>
    </source>
</reference>
<sequence length="1071" mass="104634">MGGVAGIFTTTGAVNITNFGSIASTSGSGIDAATDAIVTNNVGASITGAVAIWTHNAATVTNSGSIAGTSGPGIYASTSATVTNNAGADITGRNAGIAANNGAAAVTNSGSITGTTANGILASSSATVTNNAGASITGGAVGIETFTGAVNVTNSGSIAGTSSYGISAGSSATVTNNAGASITGGLLGIVANFGAATVANSGSITGTSNYGIFASANATVTNNAGASIAGGGYGIYAGAGGSSVFNAGSISGGTAAIRFAGTGNTLTLASGSVISGNVLGTGSDTFQLGGSGAASFDVSQLGVAAQYRGFGTFNKIGSSTWTLTGTPGQATSWTISAGTLSVSSDTNLGSGVEAFSFNGGILQVTGTAFTSTSRTINWGANGGGFDIADASNNFTVSQAIGPGGGLMKLGDGTLTLSGANTYTGGTTVDGGTLLLSGAGTLGDASGSTTVNSGGTLDLGGTTQTQSAVSLAGGTIQNGGLNASVSSTGGTISDLGGSASLTTTSGTTTLLGINSYTGATAVNGGVLDVEGSITGTSTVTVNAGGTLTGTGLVDPLVVTIASGGTLAPGNGTAGTSLAIEGNLALQSGAIYLVQVNPTAASYTTVTGNANLGGATVNAVFASGSYISKTYTILTASAGFSGTFGSLVDTNLPANFSTNLSYDANNAYLNLVLNFAIPGGLNGNQQAVGNALTNFFNANGSIPLTYGALTAAGLTQASGELGTSPQQTTFNAMGQFMGLLTDPVAQRSGEAGSGSGAAAFADEDSASAYAARKPTDAFAMVTKAPPRTFEQRWSVWAAGFGGSQATSGNAIVGSNDTTSRIFGTAAGADYRVSADTLAGFALAGGGTNFSVAGGLGSGRSDLFQAGAYLRHTNGPAYIAAALAYGWQDITTDRTVTITGADRLRAEFKANAWSGRVEGGYRFVVPWIGGIGLIPYGAAQFVTFDLPAYAEQVVSGSSAFALSYATKTVTDTRSELGLRSDKSFALPAGVLTLRGRAAWAHDFNPDRSIAATFQALPGASFVVNGAAQARDSALTTASIEMKWLSGWSAATTFEGEFSNVTRSYAGKGVVRYVW</sequence>
<protein>
    <submittedName>
        <fullName evidence="3">Autotransporter domain-containing protein</fullName>
    </submittedName>
</protein>
<keyword evidence="4" id="KW-1185">Reference proteome</keyword>
<dbReference type="EMBL" id="JACCHP010000009">
    <property type="protein sequence ID" value="MBH5399095.1"/>
    <property type="molecule type" value="Genomic_DNA"/>
</dbReference>
<evidence type="ECO:0000256" key="1">
    <source>
        <dbReference type="ARBA" id="ARBA00022729"/>
    </source>
</evidence>
<dbReference type="InterPro" id="IPR005546">
    <property type="entry name" value="Autotransporte_beta"/>
</dbReference>
<keyword evidence="1" id="KW-0732">Signal</keyword>
<dbReference type="InterPro" id="IPR013425">
    <property type="entry name" value="Autotrns_rpt"/>
</dbReference>
<organism evidence="3 4">
    <name type="scientific">Bradyrhizobium agreste</name>
    <dbReference type="NCBI Taxonomy" id="2751811"/>
    <lineage>
        <taxon>Bacteria</taxon>
        <taxon>Pseudomonadati</taxon>
        <taxon>Pseudomonadota</taxon>
        <taxon>Alphaproteobacteria</taxon>
        <taxon>Hyphomicrobiales</taxon>
        <taxon>Nitrobacteraceae</taxon>
        <taxon>Bradyrhizobium</taxon>
    </lineage>
</organism>
<proteinExistence type="predicted"/>
<dbReference type="SMART" id="SM00869">
    <property type="entry name" value="Autotransporter"/>
    <property type="match status" value="1"/>
</dbReference>
<dbReference type="PROSITE" id="PS51208">
    <property type="entry name" value="AUTOTRANSPORTER"/>
    <property type="match status" value="1"/>
</dbReference>
<gene>
    <name evidence="3" type="ORF">HZZ13_15115</name>
</gene>
<evidence type="ECO:0000259" key="2">
    <source>
        <dbReference type="PROSITE" id="PS51208"/>
    </source>
</evidence>
<evidence type="ECO:0000313" key="3">
    <source>
        <dbReference type="EMBL" id="MBH5399095.1"/>
    </source>
</evidence>
<dbReference type="Gene3D" id="2.40.128.130">
    <property type="entry name" value="Autotransporter beta-domain"/>
    <property type="match status" value="1"/>
</dbReference>